<protein>
    <submittedName>
        <fullName evidence="2">Uncharacterized protein</fullName>
    </submittedName>
</protein>
<evidence type="ECO:0000313" key="2">
    <source>
        <dbReference type="EMBL" id="PWY99079.1"/>
    </source>
</evidence>
<accession>A0A317XMK9</accession>
<feature type="region of interest" description="Disordered" evidence="1">
    <location>
        <begin position="118"/>
        <end position="165"/>
    </location>
</feature>
<feature type="region of interest" description="Disordered" evidence="1">
    <location>
        <begin position="1"/>
        <end position="82"/>
    </location>
</feature>
<feature type="compositionally biased region" description="Low complexity" evidence="1">
    <location>
        <begin position="124"/>
        <end position="149"/>
    </location>
</feature>
<proteinExistence type="predicted"/>
<dbReference type="Proteomes" id="UP000246740">
    <property type="component" value="Unassembled WGS sequence"/>
</dbReference>
<keyword evidence="3" id="KW-1185">Reference proteome</keyword>
<feature type="compositionally biased region" description="Low complexity" evidence="1">
    <location>
        <begin position="39"/>
        <end position="81"/>
    </location>
</feature>
<organism evidence="2 3">
    <name type="scientific">Testicularia cyperi</name>
    <dbReference type="NCBI Taxonomy" id="1882483"/>
    <lineage>
        <taxon>Eukaryota</taxon>
        <taxon>Fungi</taxon>
        <taxon>Dikarya</taxon>
        <taxon>Basidiomycota</taxon>
        <taxon>Ustilaginomycotina</taxon>
        <taxon>Ustilaginomycetes</taxon>
        <taxon>Ustilaginales</taxon>
        <taxon>Anthracoideaceae</taxon>
        <taxon>Testicularia</taxon>
    </lineage>
</organism>
<feature type="compositionally biased region" description="Acidic residues" evidence="1">
    <location>
        <begin position="320"/>
        <end position="337"/>
    </location>
</feature>
<reference evidence="2 3" key="1">
    <citation type="journal article" date="2018" name="Mol. Biol. Evol.">
        <title>Broad Genomic Sampling Reveals a Smut Pathogenic Ancestry of the Fungal Clade Ustilaginomycotina.</title>
        <authorList>
            <person name="Kijpornyongpan T."/>
            <person name="Mondo S.J."/>
            <person name="Barry K."/>
            <person name="Sandor L."/>
            <person name="Lee J."/>
            <person name="Lipzen A."/>
            <person name="Pangilinan J."/>
            <person name="LaButti K."/>
            <person name="Hainaut M."/>
            <person name="Henrissat B."/>
            <person name="Grigoriev I.V."/>
            <person name="Spatafora J.W."/>
            <person name="Aime M.C."/>
        </authorList>
    </citation>
    <scope>NUCLEOTIDE SEQUENCE [LARGE SCALE GENOMIC DNA]</scope>
    <source>
        <strain evidence="2 3">MCA 3645</strain>
    </source>
</reference>
<dbReference type="EMBL" id="KZ819196">
    <property type="protein sequence ID" value="PWY99079.1"/>
    <property type="molecule type" value="Genomic_DNA"/>
</dbReference>
<dbReference type="InParanoid" id="A0A317XMK9"/>
<feature type="compositionally biased region" description="Polar residues" evidence="1">
    <location>
        <begin position="1"/>
        <end position="10"/>
    </location>
</feature>
<feature type="compositionally biased region" description="Polar residues" evidence="1">
    <location>
        <begin position="346"/>
        <end position="367"/>
    </location>
</feature>
<gene>
    <name evidence="2" type="ORF">BCV70DRAFT_123632</name>
</gene>
<name>A0A317XMK9_9BASI</name>
<sequence>MSTDARSPPTTDVAPQESSIGSATPTPAPTAFPSRNDAVSTSGSNSAPTSTPASVTSGTANQEPKPVETTTIKTTEPTKVTGVSPEKILEEFKKSGYFDQLRRQMFDAFVAAQGIPSNAVNAKSGTDSQASATATSASASQSDPSRSSQHISASEQPSPNAPVTSANTVASNLTEAPPAFGANSAPAMTVPGNGIVSNQAAGLGDKRSFLNTLDGVIRQRLEQDRTNLRFLDQRNQLDNLLKYLDSDPAFSSTGTASADDGGTGTLFELLTSHIVKSAKDPNQNTSGLLSRDGRIGLETNAKIKALVADLVNPTRKATDGAEEDEEDEEEDAEDETAHEEIRQIQKPVTSLTASDSTSPKTNGMQID</sequence>
<feature type="compositionally biased region" description="Polar residues" evidence="1">
    <location>
        <begin position="150"/>
        <end position="165"/>
    </location>
</feature>
<evidence type="ECO:0000256" key="1">
    <source>
        <dbReference type="SAM" id="MobiDB-lite"/>
    </source>
</evidence>
<evidence type="ECO:0000313" key="3">
    <source>
        <dbReference type="Proteomes" id="UP000246740"/>
    </source>
</evidence>
<feature type="region of interest" description="Disordered" evidence="1">
    <location>
        <begin position="313"/>
        <end position="367"/>
    </location>
</feature>
<dbReference type="OrthoDB" id="2556037at2759"/>
<dbReference type="AlphaFoldDB" id="A0A317XMK9"/>